<evidence type="ECO:0000256" key="2">
    <source>
        <dbReference type="ARBA" id="ARBA00022792"/>
    </source>
</evidence>
<evidence type="ECO:0000256" key="5">
    <source>
        <dbReference type="ARBA" id="ARBA00023136"/>
    </source>
</evidence>
<protein>
    <recommendedName>
        <fullName evidence="9">NADH dehydrogenase (Ubiquinone) complex I, assembly factor 6</fullName>
    </recommendedName>
</protein>
<dbReference type="AlphaFoldDB" id="A0A835CM67"/>
<accession>A0A835CM67</accession>
<dbReference type="Gene3D" id="1.10.600.10">
    <property type="entry name" value="Farnesyl Diphosphate Synthase"/>
    <property type="match status" value="1"/>
</dbReference>
<proteinExistence type="inferred from homology"/>
<comment type="similarity">
    <text evidence="6">Belongs to the NDUFAF6 family.</text>
</comment>
<gene>
    <name evidence="7" type="ORF">HCN44_007563</name>
</gene>
<name>A0A835CM67_APHGI</name>
<dbReference type="Proteomes" id="UP000639338">
    <property type="component" value="Unassembled WGS sequence"/>
</dbReference>
<evidence type="ECO:0000256" key="1">
    <source>
        <dbReference type="ARBA" id="ARBA00004273"/>
    </source>
</evidence>
<reference evidence="7 8" key="1">
    <citation type="submission" date="2020-08" db="EMBL/GenBank/DDBJ databases">
        <title>Aphidius gifuensis genome sequencing and assembly.</title>
        <authorList>
            <person name="Du Z."/>
        </authorList>
    </citation>
    <scope>NUCLEOTIDE SEQUENCE [LARGE SCALE GENOMIC DNA]</scope>
    <source>
        <strain evidence="7">YNYX2018</strain>
        <tissue evidence="7">Adults</tissue>
    </source>
</reference>
<organism evidence="7 8">
    <name type="scientific">Aphidius gifuensis</name>
    <name type="common">Parasitoid wasp</name>
    <dbReference type="NCBI Taxonomy" id="684658"/>
    <lineage>
        <taxon>Eukaryota</taxon>
        <taxon>Metazoa</taxon>
        <taxon>Ecdysozoa</taxon>
        <taxon>Arthropoda</taxon>
        <taxon>Hexapoda</taxon>
        <taxon>Insecta</taxon>
        <taxon>Pterygota</taxon>
        <taxon>Neoptera</taxon>
        <taxon>Endopterygota</taxon>
        <taxon>Hymenoptera</taxon>
        <taxon>Apocrita</taxon>
        <taxon>Ichneumonoidea</taxon>
        <taxon>Braconidae</taxon>
        <taxon>Aphidiinae</taxon>
        <taxon>Aphidius</taxon>
    </lineage>
</organism>
<comment type="subcellular location">
    <subcellularLocation>
        <location evidence="1">Mitochondrion inner membrane</location>
    </subcellularLocation>
</comment>
<sequence>MNKSTLLCTIKSLRLFSSSVNAQSKNPGKYCLDLVRHNDYENYLCTLLLPKNLIPAAIAIRAFNVEIALVQDQSQQETIKEMRYHFWNDTLAKIYSDNPPEAPVPLELHRILKTQNLSKRYFQRLLDARWKKWKSGMFLNLSDVEKYSEETVSPLYYLILEAKNLKDVHVDHVASHLGKAQGIVTLIRSIPYHAQKRVLVLPQDILMENSVSTESVFRGEASKNLSDVIFEVSSRAKQHLDKAKSLRGKINKDVSTIFLPASNVERYLDKLQKVDFNIYSPELAKKENMLPAKLLIDKLFKKW</sequence>
<evidence type="ECO:0000256" key="4">
    <source>
        <dbReference type="ARBA" id="ARBA00023128"/>
    </source>
</evidence>
<dbReference type="PANTHER" id="PTHR21181">
    <property type="match status" value="1"/>
</dbReference>
<dbReference type="PANTHER" id="PTHR21181:SF13">
    <property type="entry name" value="NADH DEHYDROGENASE (UBIQUINONE) COMPLEX I, ASSEMBLY FACTOR 6"/>
    <property type="match status" value="1"/>
</dbReference>
<evidence type="ECO:0000313" key="7">
    <source>
        <dbReference type="EMBL" id="KAF7988069.1"/>
    </source>
</evidence>
<dbReference type="InterPro" id="IPR002060">
    <property type="entry name" value="Squ/phyt_synthse"/>
</dbReference>
<evidence type="ECO:0000256" key="6">
    <source>
        <dbReference type="ARBA" id="ARBA00038273"/>
    </source>
</evidence>
<evidence type="ECO:0008006" key="9">
    <source>
        <dbReference type="Google" id="ProtNLM"/>
    </source>
</evidence>
<evidence type="ECO:0000313" key="8">
    <source>
        <dbReference type="Proteomes" id="UP000639338"/>
    </source>
</evidence>
<dbReference type="Pfam" id="PF00494">
    <property type="entry name" value="SQS_PSY"/>
    <property type="match status" value="1"/>
</dbReference>
<keyword evidence="4" id="KW-0496">Mitochondrion</keyword>
<dbReference type="SUPFAM" id="SSF48576">
    <property type="entry name" value="Terpenoid synthases"/>
    <property type="match status" value="1"/>
</dbReference>
<dbReference type="OrthoDB" id="270318at2759"/>
<keyword evidence="5" id="KW-0472">Membrane</keyword>
<evidence type="ECO:0000256" key="3">
    <source>
        <dbReference type="ARBA" id="ARBA00022946"/>
    </source>
</evidence>
<keyword evidence="2" id="KW-0999">Mitochondrion inner membrane</keyword>
<keyword evidence="3" id="KW-0809">Transit peptide</keyword>
<dbReference type="GO" id="GO:0032981">
    <property type="term" value="P:mitochondrial respiratory chain complex I assembly"/>
    <property type="evidence" value="ECO:0007669"/>
    <property type="project" value="TreeGrafter"/>
</dbReference>
<dbReference type="GO" id="GO:0005743">
    <property type="term" value="C:mitochondrial inner membrane"/>
    <property type="evidence" value="ECO:0007669"/>
    <property type="project" value="UniProtKB-SubCell"/>
</dbReference>
<dbReference type="InterPro" id="IPR008949">
    <property type="entry name" value="Isoprenoid_synthase_dom_sf"/>
</dbReference>
<dbReference type="EMBL" id="JACMRX010000006">
    <property type="protein sequence ID" value="KAF7988069.1"/>
    <property type="molecule type" value="Genomic_DNA"/>
</dbReference>
<comment type="caution">
    <text evidence="7">The sequence shown here is derived from an EMBL/GenBank/DDBJ whole genome shotgun (WGS) entry which is preliminary data.</text>
</comment>
<keyword evidence="8" id="KW-1185">Reference proteome</keyword>